<keyword evidence="9" id="KW-1185">Reference proteome</keyword>
<evidence type="ECO:0000256" key="6">
    <source>
        <dbReference type="ARBA" id="ARBA00047561"/>
    </source>
</evidence>
<comment type="pathway">
    <text evidence="1">Porphyrin-containing compound metabolism; siroheme biosynthesis; sirohydrochlorin from precorrin-2: step 1/1.</text>
</comment>
<dbReference type="GO" id="GO:0043115">
    <property type="term" value="F:precorrin-2 dehydrogenase activity"/>
    <property type="evidence" value="ECO:0007669"/>
    <property type="project" value="UniProtKB-EC"/>
</dbReference>
<evidence type="ECO:0000256" key="4">
    <source>
        <dbReference type="ARBA" id="ARBA00023027"/>
    </source>
</evidence>
<reference evidence="8" key="2">
    <citation type="journal article" date="2021" name="Microbiol. Resour. Announc.">
        <title>Complete Genome Sequence of Polycladomyces abyssicola JIR-001T, Isolated from Hemipelagic Sediment in Deep Seawater.</title>
        <authorList>
            <person name="Tsubouchi T."/>
            <person name="Kaneko Y."/>
        </authorList>
    </citation>
    <scope>NUCLEOTIDE SEQUENCE</scope>
    <source>
        <strain evidence="8">JIR-001</strain>
    </source>
</reference>
<gene>
    <name evidence="8" type="ORF">JIR001_10090</name>
</gene>
<name>A0A8D5ZNC0_9BACL</name>
<dbReference type="NCBIfam" id="TIGR01470">
    <property type="entry name" value="cysG_Nterm"/>
    <property type="match status" value="1"/>
</dbReference>
<dbReference type="Gene3D" id="1.10.8.610">
    <property type="entry name" value="SirC, precorrin-2 dehydrogenase, C-terminal helical domain-like"/>
    <property type="match status" value="1"/>
</dbReference>
<evidence type="ECO:0000256" key="2">
    <source>
        <dbReference type="ARBA" id="ARBA00012400"/>
    </source>
</evidence>
<dbReference type="PANTHER" id="PTHR35330:SF1">
    <property type="entry name" value="SIROHEME BIOSYNTHESIS PROTEIN MET8"/>
    <property type="match status" value="1"/>
</dbReference>
<dbReference type="GO" id="GO:0019354">
    <property type="term" value="P:siroheme biosynthetic process"/>
    <property type="evidence" value="ECO:0007669"/>
    <property type="project" value="UniProtKB-UniPathway"/>
</dbReference>
<evidence type="ECO:0000313" key="8">
    <source>
        <dbReference type="EMBL" id="BCU81226.1"/>
    </source>
</evidence>
<dbReference type="InterPro" id="IPR042518">
    <property type="entry name" value="SirC_C"/>
</dbReference>
<dbReference type="UniPathway" id="UPA00262">
    <property type="reaction ID" value="UER00222"/>
</dbReference>
<accession>A0A8D5ZNC0</accession>
<feature type="domain" description="Siroheme synthase central" evidence="7">
    <location>
        <begin position="160"/>
        <end position="186"/>
    </location>
</feature>
<dbReference type="InterPro" id="IPR028281">
    <property type="entry name" value="Sirohaem_synthase_central"/>
</dbReference>
<protein>
    <recommendedName>
        <fullName evidence="2">precorrin-2 dehydrogenase</fullName>
        <ecNumber evidence="2">1.3.1.76</ecNumber>
    </recommendedName>
</protein>
<reference evidence="8" key="1">
    <citation type="journal article" date="2013" name="Int. J. Syst. Evol. Microbiol.">
        <title>Polycladomyces abyssicola gen. nov., sp. nov., a thermophilic filamentous bacterium isolated from hemipelagic sediment.</title>
        <authorList>
            <person name="Tsubouchi T."/>
            <person name="Shimane Y."/>
            <person name="Mori K."/>
            <person name="Usui K."/>
            <person name="Hiraki T."/>
            <person name="Tame A."/>
            <person name="Uematsu K."/>
            <person name="Maruyama T."/>
            <person name="Hatada Y."/>
        </authorList>
    </citation>
    <scope>NUCLEOTIDE SEQUENCE</scope>
    <source>
        <strain evidence="8">JIR-001</strain>
    </source>
</reference>
<keyword evidence="4" id="KW-0520">NAD</keyword>
<evidence type="ECO:0000256" key="5">
    <source>
        <dbReference type="ARBA" id="ARBA00023244"/>
    </source>
</evidence>
<keyword evidence="3" id="KW-0560">Oxidoreductase</keyword>
<dbReference type="InterPro" id="IPR006367">
    <property type="entry name" value="Sirohaem_synthase_N"/>
</dbReference>
<dbReference type="Pfam" id="PF14824">
    <property type="entry name" value="Sirohm_synth_M"/>
    <property type="match status" value="1"/>
</dbReference>
<sequence length="257" mass="28126">MAWAAAGVVECRVVLGDVAQLLDIGYGTFIPSVDVRETNEMKRFYPMMVDLTGRRCLVVGGGSVAERKTASLLEGGADVIVVSPDVTPGLQVWAEQGEITYYARPYRKGDVAGCTLVIAATDQEAVNRAVYEEAQACGAWINVVDRPDLCNFTVPSTLRRGHLQIAVSTGGASPTLAKKIRQELEETYGPEYAVYLNVLKEMRQRIQDAVADAAVRHQLMACLVDEEWIALCKTDPEEARRRMESWVEQAATAEISG</sequence>
<dbReference type="AlphaFoldDB" id="A0A8D5ZNC0"/>
<dbReference type="EMBL" id="AP024601">
    <property type="protein sequence ID" value="BCU81226.1"/>
    <property type="molecule type" value="Genomic_DNA"/>
</dbReference>
<dbReference type="GO" id="GO:0004325">
    <property type="term" value="F:ferrochelatase activity"/>
    <property type="evidence" value="ECO:0007669"/>
    <property type="project" value="InterPro"/>
</dbReference>
<evidence type="ECO:0000259" key="7">
    <source>
        <dbReference type="Pfam" id="PF14824"/>
    </source>
</evidence>
<dbReference type="Gene3D" id="3.40.50.720">
    <property type="entry name" value="NAD(P)-binding Rossmann-like Domain"/>
    <property type="match status" value="1"/>
</dbReference>
<dbReference type="InterPro" id="IPR036291">
    <property type="entry name" value="NAD(P)-bd_dom_sf"/>
</dbReference>
<dbReference type="InterPro" id="IPR028161">
    <property type="entry name" value="Met8-like"/>
</dbReference>
<proteinExistence type="predicted"/>
<dbReference type="KEGG" id="pabs:JIR001_10090"/>
<comment type="catalytic activity">
    <reaction evidence="6">
        <text>precorrin-2 + NAD(+) = sirohydrochlorin + NADH + 2 H(+)</text>
        <dbReference type="Rhea" id="RHEA:15613"/>
        <dbReference type="ChEBI" id="CHEBI:15378"/>
        <dbReference type="ChEBI" id="CHEBI:57540"/>
        <dbReference type="ChEBI" id="CHEBI:57945"/>
        <dbReference type="ChEBI" id="CHEBI:58351"/>
        <dbReference type="ChEBI" id="CHEBI:58827"/>
        <dbReference type="EC" id="1.3.1.76"/>
    </reaction>
</comment>
<dbReference type="Pfam" id="PF13241">
    <property type="entry name" value="NAD_binding_7"/>
    <property type="match status" value="1"/>
</dbReference>
<dbReference type="SUPFAM" id="SSF51735">
    <property type="entry name" value="NAD(P)-binding Rossmann-fold domains"/>
    <property type="match status" value="1"/>
</dbReference>
<keyword evidence="5" id="KW-0627">Porphyrin biosynthesis</keyword>
<evidence type="ECO:0000313" key="9">
    <source>
        <dbReference type="Proteomes" id="UP000677436"/>
    </source>
</evidence>
<evidence type="ECO:0000256" key="1">
    <source>
        <dbReference type="ARBA" id="ARBA00005010"/>
    </source>
</evidence>
<evidence type="ECO:0000256" key="3">
    <source>
        <dbReference type="ARBA" id="ARBA00023002"/>
    </source>
</evidence>
<dbReference type="SUPFAM" id="SSF75615">
    <property type="entry name" value="Siroheme synthase middle domains-like"/>
    <property type="match status" value="1"/>
</dbReference>
<dbReference type="EC" id="1.3.1.76" evidence="2"/>
<organism evidence="8 9">
    <name type="scientific">Polycladomyces abyssicola</name>
    <dbReference type="NCBI Taxonomy" id="1125966"/>
    <lineage>
        <taxon>Bacteria</taxon>
        <taxon>Bacillati</taxon>
        <taxon>Bacillota</taxon>
        <taxon>Bacilli</taxon>
        <taxon>Bacillales</taxon>
        <taxon>Thermoactinomycetaceae</taxon>
        <taxon>Polycladomyces</taxon>
    </lineage>
</organism>
<dbReference type="Proteomes" id="UP000677436">
    <property type="component" value="Chromosome"/>
</dbReference>
<dbReference type="PANTHER" id="PTHR35330">
    <property type="entry name" value="SIROHEME BIOSYNTHESIS PROTEIN MET8"/>
    <property type="match status" value="1"/>
</dbReference>